<dbReference type="AlphaFoldDB" id="A0A7V5U2R3"/>
<evidence type="ECO:0000256" key="5">
    <source>
        <dbReference type="ARBA" id="ARBA00023014"/>
    </source>
</evidence>
<dbReference type="EMBL" id="DROK01000161">
    <property type="protein sequence ID" value="HHI97331.1"/>
    <property type="molecule type" value="Genomic_DNA"/>
</dbReference>
<dbReference type="PANTHER" id="PTHR43409">
    <property type="entry name" value="ANAEROBIC MAGNESIUM-PROTOPORPHYRIN IX MONOMETHYL ESTER CYCLASE-RELATED"/>
    <property type="match status" value="1"/>
</dbReference>
<dbReference type="Pfam" id="PF04055">
    <property type="entry name" value="Radical_SAM"/>
    <property type="match status" value="1"/>
</dbReference>
<evidence type="ECO:0000256" key="2">
    <source>
        <dbReference type="ARBA" id="ARBA00022691"/>
    </source>
</evidence>
<dbReference type="PANTHER" id="PTHR43409:SF7">
    <property type="entry name" value="BLL1977 PROTEIN"/>
    <property type="match status" value="1"/>
</dbReference>
<keyword evidence="4" id="KW-0408">Iron</keyword>
<proteinExistence type="predicted"/>
<gene>
    <name evidence="7" type="ORF">ENJ96_05705</name>
</gene>
<dbReference type="PROSITE" id="PS51918">
    <property type="entry name" value="RADICAL_SAM"/>
    <property type="match status" value="1"/>
</dbReference>
<dbReference type="SFLD" id="SFLDF00324">
    <property type="entry name" value="bacteriocin_maturation"/>
    <property type="match status" value="1"/>
</dbReference>
<name>A0A7V5U2R3_9BACT</name>
<comment type="caution">
    <text evidence="7">The sequence shown here is derived from an EMBL/GenBank/DDBJ whole genome shotgun (WGS) entry which is preliminary data.</text>
</comment>
<dbReference type="SUPFAM" id="SSF102114">
    <property type="entry name" value="Radical SAM enzymes"/>
    <property type="match status" value="1"/>
</dbReference>
<dbReference type="NCBIfam" id="TIGR03975">
    <property type="entry name" value="rSAM_ocin_1"/>
    <property type="match status" value="1"/>
</dbReference>
<dbReference type="GO" id="GO:0046872">
    <property type="term" value="F:metal ion binding"/>
    <property type="evidence" value="ECO:0007669"/>
    <property type="project" value="UniProtKB-KW"/>
</dbReference>
<evidence type="ECO:0000313" key="7">
    <source>
        <dbReference type="EMBL" id="HHI97331.1"/>
    </source>
</evidence>
<evidence type="ECO:0000259" key="6">
    <source>
        <dbReference type="PROSITE" id="PS51918"/>
    </source>
</evidence>
<dbReference type="GO" id="GO:0003824">
    <property type="term" value="F:catalytic activity"/>
    <property type="evidence" value="ECO:0007669"/>
    <property type="project" value="InterPro"/>
</dbReference>
<evidence type="ECO:0000256" key="1">
    <source>
        <dbReference type="ARBA" id="ARBA00001966"/>
    </source>
</evidence>
<dbReference type="Gene3D" id="3.80.30.20">
    <property type="entry name" value="tm_1862 like domain"/>
    <property type="match status" value="1"/>
</dbReference>
<dbReference type="InterPro" id="IPR023984">
    <property type="entry name" value="rSAM_ocin_1"/>
</dbReference>
<reference evidence="7" key="1">
    <citation type="journal article" date="2020" name="mSystems">
        <title>Genome- and Community-Level Interaction Insights into Carbon Utilization and Element Cycling Functions of Hydrothermarchaeota in Hydrothermal Sediment.</title>
        <authorList>
            <person name="Zhou Z."/>
            <person name="Liu Y."/>
            <person name="Xu W."/>
            <person name="Pan J."/>
            <person name="Luo Z.H."/>
            <person name="Li M."/>
        </authorList>
    </citation>
    <scope>NUCLEOTIDE SEQUENCE [LARGE SCALE GENOMIC DNA]</scope>
    <source>
        <strain evidence="7">HyVt-533</strain>
    </source>
</reference>
<comment type="cofactor">
    <cofactor evidence="1">
        <name>[4Fe-4S] cluster</name>
        <dbReference type="ChEBI" id="CHEBI:49883"/>
    </cofactor>
</comment>
<feature type="non-terminal residue" evidence="7">
    <location>
        <position position="1"/>
    </location>
</feature>
<dbReference type="InterPro" id="IPR051198">
    <property type="entry name" value="BchE-like"/>
</dbReference>
<sequence length="466" mass="53814">LNQLGASLWAARWLKERFPELVVIFGGSSCAKELGRSLMARFPWVDFVVNGEGERPLFLLLKHLLGQGPLPERGVFYRAGPEIRGEGTLVVPGDELPSPIYEDYLREVLALPPDKRFFPLIPLEASRGCWWFKCRFCNLNLQWQGFRRKPLAKVLREVEAHARAGFLDFAFMDNALSPKEARALFEKLAQHQRDYRFFAELRAVHPRRDYLLFARGGLKWVQIGIEALSTSLLTRLNKGTTTIDNVAAMRHCAEAGLRLEANLILEFPGSTPEEVEETLSVLPFVFPFRPLNTVSFWLGYGSHVFSHPGQYGLKRVYPHPNYAYLLPEKYRKGFVPLVWSYVGDRRLQKRLWQPVRQRVAAWEREWKSLTARYGSLLTYRDGGDFLLIRQVAPGGKVLHHRLKGTSREIYLFLQDIRPLSEVKARFPALTTEKIEAFLRDLEQKRLVFREKDRFIALAYRENTAAL</sequence>
<evidence type="ECO:0000256" key="3">
    <source>
        <dbReference type="ARBA" id="ARBA00022723"/>
    </source>
</evidence>
<protein>
    <submittedName>
        <fullName evidence="7">RiPP maturation radical SAM protein 1</fullName>
    </submittedName>
</protein>
<evidence type="ECO:0000256" key="4">
    <source>
        <dbReference type="ARBA" id="ARBA00023004"/>
    </source>
</evidence>
<feature type="domain" description="Radical SAM core" evidence="6">
    <location>
        <begin position="115"/>
        <end position="337"/>
    </location>
</feature>
<dbReference type="SMART" id="SM00729">
    <property type="entry name" value="Elp3"/>
    <property type="match status" value="1"/>
</dbReference>
<dbReference type="InterPro" id="IPR023404">
    <property type="entry name" value="rSAM_horseshoe"/>
</dbReference>
<dbReference type="GO" id="GO:0005829">
    <property type="term" value="C:cytosol"/>
    <property type="evidence" value="ECO:0007669"/>
    <property type="project" value="TreeGrafter"/>
</dbReference>
<keyword evidence="5" id="KW-0411">Iron-sulfur</keyword>
<accession>A0A7V5U2R3</accession>
<dbReference type="InterPro" id="IPR006638">
    <property type="entry name" value="Elp3/MiaA/NifB-like_rSAM"/>
</dbReference>
<dbReference type="SFLD" id="SFLDG01082">
    <property type="entry name" value="B12-binding_domain_containing"/>
    <property type="match status" value="1"/>
</dbReference>
<keyword evidence="3" id="KW-0479">Metal-binding</keyword>
<organism evidence="7">
    <name type="scientific">Thermodesulfatator atlanticus</name>
    <dbReference type="NCBI Taxonomy" id="501497"/>
    <lineage>
        <taxon>Bacteria</taxon>
        <taxon>Pseudomonadati</taxon>
        <taxon>Thermodesulfobacteriota</taxon>
        <taxon>Thermodesulfobacteria</taxon>
        <taxon>Thermodesulfobacteriales</taxon>
        <taxon>Thermodesulfatatoraceae</taxon>
        <taxon>Thermodesulfatator</taxon>
    </lineage>
</organism>
<dbReference type="InterPro" id="IPR058240">
    <property type="entry name" value="rSAM_sf"/>
</dbReference>
<dbReference type="Proteomes" id="UP000886101">
    <property type="component" value="Unassembled WGS sequence"/>
</dbReference>
<dbReference type="SFLD" id="SFLDS00029">
    <property type="entry name" value="Radical_SAM"/>
    <property type="match status" value="1"/>
</dbReference>
<keyword evidence="2" id="KW-0949">S-adenosyl-L-methionine</keyword>
<dbReference type="GO" id="GO:0051536">
    <property type="term" value="F:iron-sulfur cluster binding"/>
    <property type="evidence" value="ECO:0007669"/>
    <property type="project" value="UniProtKB-KW"/>
</dbReference>
<dbReference type="InterPro" id="IPR007197">
    <property type="entry name" value="rSAM"/>
</dbReference>